<keyword evidence="1" id="KW-0472">Membrane</keyword>
<feature type="transmembrane region" description="Helical" evidence="1">
    <location>
        <begin position="15"/>
        <end position="35"/>
    </location>
</feature>
<evidence type="ECO:0000259" key="2">
    <source>
        <dbReference type="Pfam" id="PF20016"/>
    </source>
</evidence>
<dbReference type="Proteomes" id="UP000076008">
    <property type="component" value="Unassembled WGS sequence"/>
</dbReference>
<evidence type="ECO:0000313" key="4">
    <source>
        <dbReference type="Proteomes" id="UP000076008"/>
    </source>
</evidence>
<proteinExistence type="predicted"/>
<sequence length="278" mass="32374">MKKVKFFDSRVRDKFSKHISAISTLASVLLIFFNIPENKKIILFAVFSACLFLLYCKIWWHFNNLQEVELDVEGSKVSIKTGDLFLQPGLKCIAFNEYFDTQVDEKIISSTSLNGQYINKIFPNSVNELDKIITEYEFEEEEKIGVNDERRVGKKVKYSLGTTCVIDDYLLTAFSHFDKNNKAYLSMPDYLSFLITFWDKVNKVYAQRNVSVPIFGSGITRIKEHKNISDEELLKIMLWTFRISEMRFKYPAKLSIIINYDKIKTINLLDIKSARNGI</sequence>
<dbReference type="Pfam" id="PF20016">
    <property type="entry name" value="ThsA_Macro"/>
    <property type="match status" value="1"/>
</dbReference>
<name>A0A144V4E6_ENTCL</name>
<keyword evidence="1" id="KW-1133">Transmembrane helix</keyword>
<reference evidence="3 4" key="1">
    <citation type="submission" date="2016-03" db="EMBL/GenBank/DDBJ databases">
        <authorList>
            <consortium name="Pathogen Informatics"/>
        </authorList>
    </citation>
    <scope>NUCLEOTIDE SEQUENCE [LARGE SCALE GENOMIC DNA]</scope>
    <source>
        <strain evidence="4">e1252</strain>
    </source>
</reference>
<gene>
    <name evidence="3" type="ORF">SAMEA2273318_04873</name>
</gene>
<feature type="transmembrane region" description="Helical" evidence="1">
    <location>
        <begin position="41"/>
        <end position="60"/>
    </location>
</feature>
<evidence type="ECO:0000256" key="1">
    <source>
        <dbReference type="SAM" id="Phobius"/>
    </source>
</evidence>
<dbReference type="RefSeq" id="WP_063145781.1">
    <property type="nucleotide sequence ID" value="NZ_FJXR01000053.1"/>
</dbReference>
<accession>A0A144V4E6</accession>
<evidence type="ECO:0000313" key="3">
    <source>
        <dbReference type="EMBL" id="CZW46721.1"/>
    </source>
</evidence>
<organism evidence="3 4">
    <name type="scientific">Enterobacter cloacae</name>
    <dbReference type="NCBI Taxonomy" id="550"/>
    <lineage>
        <taxon>Bacteria</taxon>
        <taxon>Pseudomonadati</taxon>
        <taxon>Pseudomonadota</taxon>
        <taxon>Gammaproteobacteria</taxon>
        <taxon>Enterobacterales</taxon>
        <taxon>Enterobacteriaceae</taxon>
        <taxon>Enterobacter</taxon>
        <taxon>Enterobacter cloacae complex</taxon>
    </lineage>
</organism>
<dbReference type="EMBL" id="FJXR01000053">
    <property type="protein sequence ID" value="CZW46721.1"/>
    <property type="molecule type" value="Genomic_DNA"/>
</dbReference>
<dbReference type="AlphaFoldDB" id="A0A144V4E6"/>
<protein>
    <recommendedName>
        <fullName evidence="2">Thoeris protein ThsA Macro domain-containing protein</fullName>
    </recommendedName>
</protein>
<feature type="domain" description="Thoeris protein ThsA Macro" evidence="2">
    <location>
        <begin position="77"/>
        <end position="259"/>
    </location>
</feature>
<dbReference type="InterPro" id="IPR045535">
    <property type="entry name" value="ThsA_Macro"/>
</dbReference>
<keyword evidence="1" id="KW-0812">Transmembrane</keyword>